<evidence type="ECO:0000256" key="4">
    <source>
        <dbReference type="SAM" id="MobiDB-lite"/>
    </source>
</evidence>
<dbReference type="PANTHER" id="PTHR21682:SF2">
    <property type="entry name" value="COILED-COIL DOMAIN-CONTAINING PROTEIN 149"/>
    <property type="match status" value="1"/>
</dbReference>
<feature type="coiled-coil region" evidence="3">
    <location>
        <begin position="153"/>
        <end position="201"/>
    </location>
</feature>
<comment type="similarity">
    <text evidence="1">Belongs to the CCDC149 family.</text>
</comment>
<protein>
    <recommendedName>
        <fullName evidence="6">Coiled-coil domain-containing protein 149</fullName>
    </recommendedName>
</protein>
<name>A0A2R5LDG4_9ACAR</name>
<reference evidence="5" key="1">
    <citation type="submission" date="2018-03" db="EMBL/GenBank/DDBJ databases">
        <title>The relapsing fever spirochete Borrelia turicatae persists in the highly oxidative environment of its soft-bodied tick vector.</title>
        <authorList>
            <person name="Bourret T.J."/>
            <person name="Boyle W.K."/>
            <person name="Valenzuela J.G."/>
            <person name="Oliveira F."/>
            <person name="Lopez J.E."/>
        </authorList>
    </citation>
    <scope>NUCLEOTIDE SEQUENCE</scope>
    <source>
        <strain evidence="5">Kansas strain/isolate</strain>
        <tissue evidence="5">Salivary glands</tissue>
    </source>
</reference>
<organism evidence="5">
    <name type="scientific">Ornithodoros turicata</name>
    <dbReference type="NCBI Taxonomy" id="34597"/>
    <lineage>
        <taxon>Eukaryota</taxon>
        <taxon>Metazoa</taxon>
        <taxon>Ecdysozoa</taxon>
        <taxon>Arthropoda</taxon>
        <taxon>Chelicerata</taxon>
        <taxon>Arachnida</taxon>
        <taxon>Acari</taxon>
        <taxon>Parasitiformes</taxon>
        <taxon>Ixodida</taxon>
        <taxon>Ixodoidea</taxon>
        <taxon>Argasidae</taxon>
        <taxon>Ornithodorinae</taxon>
        <taxon>Ornithodoros</taxon>
    </lineage>
</organism>
<dbReference type="EMBL" id="GGLE01003390">
    <property type="protein sequence ID" value="MBY07516.1"/>
    <property type="molecule type" value="Transcribed_RNA"/>
</dbReference>
<proteinExistence type="inferred from homology"/>
<sequence>MSARTTKPDDDYQNLVSEMGILRCRLESKSEALLILTGDLERCQSERDQYKLMADQLRDRYTMLKKRIQCWGPSLAGVYDVTGHRGTAEKSLAQLLCDMKEQNRKLQSETDGLRQKLQDVEEDNKLLRQYISERRNSLESDSCVPSLGALNDKQELVGELESLRAKCLLLERDLQAIFDEKEELVTARDAYRCKVERLNQQLNLALRGGGDYVPVDVDAVLAENRYLQEKIQLFQEEKSILATSLTKYKNIVEKKRGRGINAACISNKQIQQLLQCTSPDLNSANGDVRSLVSSLLESLSDKTVALNHQRKANKMLGKRITELESILKSNGSWKSPVSCPQKHSSDSMCNGLPDDSVCVEIEKREGTSVEASESGEAPRTVVIRGSQSRSSSSLVDDDDLTPELRLLISNAMQELNTEDDAQAAEREALASPDLNC</sequence>
<keyword evidence="2 3" id="KW-0175">Coiled coil</keyword>
<accession>A0A2R5LDG4</accession>
<dbReference type="InterPro" id="IPR019179">
    <property type="entry name" value="CC149"/>
</dbReference>
<dbReference type="AlphaFoldDB" id="A0A2R5LDG4"/>
<feature type="region of interest" description="Disordered" evidence="4">
    <location>
        <begin position="366"/>
        <end position="400"/>
    </location>
</feature>
<feature type="coiled-coil region" evidence="3">
    <location>
        <begin position="40"/>
        <end position="67"/>
    </location>
</feature>
<evidence type="ECO:0000256" key="3">
    <source>
        <dbReference type="SAM" id="Coils"/>
    </source>
</evidence>
<evidence type="ECO:0000256" key="2">
    <source>
        <dbReference type="ARBA" id="ARBA00023054"/>
    </source>
</evidence>
<evidence type="ECO:0008006" key="6">
    <source>
        <dbReference type="Google" id="ProtNLM"/>
    </source>
</evidence>
<evidence type="ECO:0000256" key="1">
    <source>
        <dbReference type="ARBA" id="ARBA00005872"/>
    </source>
</evidence>
<dbReference type="Pfam" id="PF09789">
    <property type="entry name" value="CC149"/>
    <property type="match status" value="1"/>
</dbReference>
<evidence type="ECO:0000313" key="5">
    <source>
        <dbReference type="EMBL" id="MBY07516.1"/>
    </source>
</evidence>
<dbReference type="PANTHER" id="PTHR21682">
    <property type="entry name" value="COILED-COIL DOMAIN-CONTAINING PROTEIN 149"/>
    <property type="match status" value="1"/>
</dbReference>